<reference evidence="8" key="1">
    <citation type="journal article" date="2020" name="Stud. Mycol.">
        <title>101 Dothideomycetes genomes: a test case for predicting lifestyles and emergence of pathogens.</title>
        <authorList>
            <person name="Haridas S."/>
            <person name="Albert R."/>
            <person name="Binder M."/>
            <person name="Bloem J."/>
            <person name="Labutti K."/>
            <person name="Salamov A."/>
            <person name="Andreopoulos B."/>
            <person name="Baker S."/>
            <person name="Barry K."/>
            <person name="Bills G."/>
            <person name="Bluhm B."/>
            <person name="Cannon C."/>
            <person name="Castanera R."/>
            <person name="Culley D."/>
            <person name="Daum C."/>
            <person name="Ezra D."/>
            <person name="Gonzalez J."/>
            <person name="Henrissat B."/>
            <person name="Kuo A."/>
            <person name="Liang C."/>
            <person name="Lipzen A."/>
            <person name="Lutzoni F."/>
            <person name="Magnuson J."/>
            <person name="Mondo S."/>
            <person name="Nolan M."/>
            <person name="Ohm R."/>
            <person name="Pangilinan J."/>
            <person name="Park H.-J."/>
            <person name="Ramirez L."/>
            <person name="Alfaro M."/>
            <person name="Sun H."/>
            <person name="Tritt A."/>
            <person name="Yoshinaga Y."/>
            <person name="Zwiers L.-H."/>
            <person name="Turgeon B."/>
            <person name="Goodwin S."/>
            <person name="Spatafora J."/>
            <person name="Crous P."/>
            <person name="Grigoriev I."/>
        </authorList>
    </citation>
    <scope>NUCLEOTIDE SEQUENCE</scope>
    <source>
        <strain evidence="8">CBS 627.86</strain>
    </source>
</reference>
<evidence type="ECO:0000259" key="7">
    <source>
        <dbReference type="Pfam" id="PF20684"/>
    </source>
</evidence>
<accession>A0A6A5ZUA9</accession>
<comment type="subcellular location">
    <subcellularLocation>
        <location evidence="1">Membrane</location>
        <topology evidence="1">Multi-pass membrane protein</topology>
    </subcellularLocation>
</comment>
<evidence type="ECO:0000313" key="8">
    <source>
        <dbReference type="EMBL" id="KAF2122856.1"/>
    </source>
</evidence>
<dbReference type="InterPro" id="IPR049326">
    <property type="entry name" value="Rhodopsin_dom_fungi"/>
</dbReference>
<dbReference type="InterPro" id="IPR052337">
    <property type="entry name" value="SAT4-like"/>
</dbReference>
<dbReference type="Proteomes" id="UP000799770">
    <property type="component" value="Unassembled WGS sequence"/>
</dbReference>
<evidence type="ECO:0000256" key="3">
    <source>
        <dbReference type="ARBA" id="ARBA00022989"/>
    </source>
</evidence>
<comment type="similarity">
    <text evidence="5">Belongs to the SAT4 family.</text>
</comment>
<feature type="transmembrane region" description="Helical" evidence="6">
    <location>
        <begin position="191"/>
        <end position="211"/>
    </location>
</feature>
<dbReference type="OrthoDB" id="444631at2759"/>
<sequence>MSLMLVAVTLRVYARAIVVRTFGFEDWACLFAAVLNVGYAAVAFIALSGPGLGIHMWDMHIGDIMHESYFKTLIASQSLYPVVLLFTKLSILLLVYRIFWADKKARVMVWFGIAVNTIFYFITFVLTVVWCAPPAGGNPMLSAAKPSCQTDVHRMTVVQSGFNIGSDLYLVIIPIPLVAGLKMSWGRKVRVSFVFGLGLLATILSALNLYYRVLSLRTIDTSWAYIPVYICSIFELNIGVICTCLPCFPALFKTEGMKNLFSLRSWSIFSSISSSRSRIFKRSTEKGDYSDMTSLKDIQSSGKEPSLTERSLELRDHGYLAREQV</sequence>
<keyword evidence="9" id="KW-1185">Reference proteome</keyword>
<evidence type="ECO:0000256" key="5">
    <source>
        <dbReference type="ARBA" id="ARBA00038359"/>
    </source>
</evidence>
<dbReference type="AlphaFoldDB" id="A0A6A5ZUA9"/>
<keyword evidence="2 6" id="KW-0812">Transmembrane</keyword>
<proteinExistence type="inferred from homology"/>
<feature type="transmembrane region" description="Helical" evidence="6">
    <location>
        <begin position="78"/>
        <end position="101"/>
    </location>
</feature>
<dbReference type="EMBL" id="ML977310">
    <property type="protein sequence ID" value="KAF2122856.1"/>
    <property type="molecule type" value="Genomic_DNA"/>
</dbReference>
<dbReference type="PANTHER" id="PTHR33048">
    <property type="entry name" value="PTH11-LIKE INTEGRAL MEMBRANE PROTEIN (AFU_ORTHOLOGUE AFUA_5G11245)"/>
    <property type="match status" value="1"/>
</dbReference>
<feature type="transmembrane region" description="Helical" evidence="6">
    <location>
        <begin position="30"/>
        <end position="57"/>
    </location>
</feature>
<evidence type="ECO:0000313" key="9">
    <source>
        <dbReference type="Proteomes" id="UP000799770"/>
    </source>
</evidence>
<feature type="domain" description="Rhodopsin" evidence="7">
    <location>
        <begin position="10"/>
        <end position="253"/>
    </location>
</feature>
<keyword evidence="3 6" id="KW-1133">Transmembrane helix</keyword>
<evidence type="ECO:0000256" key="4">
    <source>
        <dbReference type="ARBA" id="ARBA00023136"/>
    </source>
</evidence>
<dbReference type="GO" id="GO:0016020">
    <property type="term" value="C:membrane"/>
    <property type="evidence" value="ECO:0007669"/>
    <property type="project" value="UniProtKB-SubCell"/>
</dbReference>
<evidence type="ECO:0000256" key="1">
    <source>
        <dbReference type="ARBA" id="ARBA00004141"/>
    </source>
</evidence>
<keyword evidence="4 6" id="KW-0472">Membrane</keyword>
<evidence type="ECO:0000256" key="6">
    <source>
        <dbReference type="SAM" id="Phobius"/>
    </source>
</evidence>
<gene>
    <name evidence="8" type="ORF">BDV96DRAFT_639414</name>
</gene>
<protein>
    <recommendedName>
        <fullName evidence="7">Rhodopsin domain-containing protein</fullName>
    </recommendedName>
</protein>
<feature type="transmembrane region" description="Helical" evidence="6">
    <location>
        <begin position="223"/>
        <end position="252"/>
    </location>
</feature>
<feature type="transmembrane region" description="Helical" evidence="6">
    <location>
        <begin position="107"/>
        <end position="132"/>
    </location>
</feature>
<dbReference type="Pfam" id="PF20684">
    <property type="entry name" value="Fung_rhodopsin"/>
    <property type="match status" value="1"/>
</dbReference>
<dbReference type="PANTHER" id="PTHR33048:SF158">
    <property type="entry name" value="MEMBRANE PROTEIN PTH11-LIKE, PUTATIVE-RELATED"/>
    <property type="match status" value="1"/>
</dbReference>
<organism evidence="8 9">
    <name type="scientific">Lophiotrema nucula</name>
    <dbReference type="NCBI Taxonomy" id="690887"/>
    <lineage>
        <taxon>Eukaryota</taxon>
        <taxon>Fungi</taxon>
        <taxon>Dikarya</taxon>
        <taxon>Ascomycota</taxon>
        <taxon>Pezizomycotina</taxon>
        <taxon>Dothideomycetes</taxon>
        <taxon>Pleosporomycetidae</taxon>
        <taxon>Pleosporales</taxon>
        <taxon>Lophiotremataceae</taxon>
        <taxon>Lophiotrema</taxon>
    </lineage>
</organism>
<evidence type="ECO:0000256" key="2">
    <source>
        <dbReference type="ARBA" id="ARBA00022692"/>
    </source>
</evidence>
<name>A0A6A5ZUA9_9PLEO</name>